<dbReference type="Proteomes" id="UP001549320">
    <property type="component" value="Unassembled WGS sequence"/>
</dbReference>
<organism evidence="1 2">
    <name type="scientific">Ottowia thiooxydans</name>
    <dbReference type="NCBI Taxonomy" id="219182"/>
    <lineage>
        <taxon>Bacteria</taxon>
        <taxon>Pseudomonadati</taxon>
        <taxon>Pseudomonadota</taxon>
        <taxon>Betaproteobacteria</taxon>
        <taxon>Burkholderiales</taxon>
        <taxon>Comamonadaceae</taxon>
        <taxon>Ottowia</taxon>
    </lineage>
</organism>
<reference evidence="1 2" key="1">
    <citation type="submission" date="2024-06" db="EMBL/GenBank/DDBJ databases">
        <title>Sorghum-associated microbial communities from plants grown in Nebraska, USA.</title>
        <authorList>
            <person name="Schachtman D."/>
        </authorList>
    </citation>
    <scope>NUCLEOTIDE SEQUENCE [LARGE SCALE GENOMIC DNA]</scope>
    <source>
        <strain evidence="1 2">2709</strain>
    </source>
</reference>
<dbReference type="EMBL" id="JBEPSH010000001">
    <property type="protein sequence ID" value="MET4575320.1"/>
    <property type="molecule type" value="Genomic_DNA"/>
</dbReference>
<accession>A0ABV2Q2S2</accession>
<sequence length="50" mass="5848">MDNMVKIFAPTFNGCGPEVSICNQLSFKGLCFVIFMKVMRRDLPERHRNR</sequence>
<proteinExistence type="predicted"/>
<protein>
    <submittedName>
        <fullName evidence="1">Uncharacterized protein</fullName>
    </submittedName>
</protein>
<evidence type="ECO:0000313" key="2">
    <source>
        <dbReference type="Proteomes" id="UP001549320"/>
    </source>
</evidence>
<name>A0ABV2Q2S2_9BURK</name>
<gene>
    <name evidence="1" type="ORF">ABIE13_000417</name>
</gene>
<keyword evidence="2" id="KW-1185">Reference proteome</keyword>
<evidence type="ECO:0000313" key="1">
    <source>
        <dbReference type="EMBL" id="MET4575320.1"/>
    </source>
</evidence>
<comment type="caution">
    <text evidence="1">The sequence shown here is derived from an EMBL/GenBank/DDBJ whole genome shotgun (WGS) entry which is preliminary data.</text>
</comment>